<sequence length="64" mass="7504">MDKTYIDDIQRIDADLPIQTQPGTKPLPEEDMKNLKTRVRLIQHRCAADIELARQARQKRNQCD</sequence>
<dbReference type="RefSeq" id="WP_149233926.1">
    <property type="nucleotide sequence ID" value="NZ_JALJXJ010000015.1"/>
</dbReference>
<gene>
    <name evidence="1" type="ORF">FZ942_25745</name>
</gene>
<proteinExistence type="predicted"/>
<dbReference type="AlphaFoldDB" id="A0A5A9GGT1"/>
<reference evidence="1 2" key="1">
    <citation type="submission" date="2019-08" db="EMBL/GenBank/DDBJ databases">
        <authorList>
            <person name="Grouzdev D."/>
            <person name="Tikhonova E."/>
            <person name="Kravchenko I."/>
        </authorList>
    </citation>
    <scope>NUCLEOTIDE SEQUENCE [LARGE SCALE GENOMIC DNA]</scope>
    <source>
        <strain evidence="1 2">59b</strain>
    </source>
</reference>
<dbReference type="EMBL" id="VTTN01000013">
    <property type="protein sequence ID" value="KAA0592932.1"/>
    <property type="molecule type" value="Genomic_DNA"/>
</dbReference>
<comment type="caution">
    <text evidence="1">The sequence shown here is derived from an EMBL/GenBank/DDBJ whole genome shotgun (WGS) entry which is preliminary data.</text>
</comment>
<keyword evidence="2" id="KW-1185">Reference proteome</keyword>
<accession>A0A5A9GGT1</accession>
<organism evidence="1 2">
    <name type="scientific">Azospirillum lipoferum</name>
    <dbReference type="NCBI Taxonomy" id="193"/>
    <lineage>
        <taxon>Bacteria</taxon>
        <taxon>Pseudomonadati</taxon>
        <taxon>Pseudomonadota</taxon>
        <taxon>Alphaproteobacteria</taxon>
        <taxon>Rhodospirillales</taxon>
        <taxon>Azospirillaceae</taxon>
        <taxon>Azospirillum</taxon>
    </lineage>
</organism>
<name>A0A5A9GGT1_AZOLI</name>
<evidence type="ECO:0000313" key="1">
    <source>
        <dbReference type="EMBL" id="KAA0592932.1"/>
    </source>
</evidence>
<dbReference type="OrthoDB" id="7309379at2"/>
<dbReference type="Proteomes" id="UP000324927">
    <property type="component" value="Unassembled WGS sequence"/>
</dbReference>
<protein>
    <submittedName>
        <fullName evidence="1">Uncharacterized protein</fullName>
    </submittedName>
</protein>
<evidence type="ECO:0000313" key="2">
    <source>
        <dbReference type="Proteomes" id="UP000324927"/>
    </source>
</evidence>